<dbReference type="InterPro" id="IPR025315">
    <property type="entry name" value="DUF4220"/>
</dbReference>
<dbReference type="Pfam" id="PF04578">
    <property type="entry name" value="DUF594"/>
    <property type="match status" value="1"/>
</dbReference>
<reference evidence="3 4" key="1">
    <citation type="submission" date="2017-11" db="EMBL/GenBank/DDBJ databases">
        <title>De-novo sequencing of pomegranate (Punica granatum L.) genome.</title>
        <authorList>
            <person name="Akparov Z."/>
            <person name="Amiraslanov A."/>
            <person name="Hajiyeva S."/>
            <person name="Abbasov M."/>
            <person name="Kaur K."/>
            <person name="Hamwieh A."/>
            <person name="Solovyev V."/>
            <person name="Salamov A."/>
            <person name="Braich B."/>
            <person name="Kosarev P."/>
            <person name="Mahmoud A."/>
            <person name="Hajiyev E."/>
            <person name="Babayeva S."/>
            <person name="Izzatullayeva V."/>
            <person name="Mammadov A."/>
            <person name="Mammadov A."/>
            <person name="Sharifova S."/>
            <person name="Ojaghi J."/>
            <person name="Eynullazada K."/>
            <person name="Bayramov B."/>
            <person name="Abdulazimova A."/>
            <person name="Shahmuradov I."/>
        </authorList>
    </citation>
    <scope>NUCLEOTIDE SEQUENCE [LARGE SCALE GENOMIC DNA]</scope>
    <source>
        <strain evidence="4">cv. AG2017</strain>
        <tissue evidence="3">Leaf</tissue>
    </source>
</reference>
<dbReference type="AlphaFoldDB" id="A0A2I0JRJ9"/>
<dbReference type="Pfam" id="PF13968">
    <property type="entry name" value="DUF4220"/>
    <property type="match status" value="1"/>
</dbReference>
<dbReference type="EMBL" id="PGOL01001367">
    <property type="protein sequence ID" value="PKI58523.1"/>
    <property type="molecule type" value="Genomic_DNA"/>
</dbReference>
<feature type="transmembrane region" description="Helical" evidence="1">
    <location>
        <begin position="20"/>
        <end position="39"/>
    </location>
</feature>
<dbReference type="InterPro" id="IPR007658">
    <property type="entry name" value="DUF594"/>
</dbReference>
<feature type="transmembrane region" description="Helical" evidence="1">
    <location>
        <begin position="234"/>
        <end position="256"/>
    </location>
</feature>
<evidence type="ECO:0000313" key="3">
    <source>
        <dbReference type="EMBL" id="PKI58523.1"/>
    </source>
</evidence>
<dbReference type="PANTHER" id="PTHR31325">
    <property type="entry name" value="OS01G0798800 PROTEIN-RELATED"/>
    <property type="match status" value="1"/>
</dbReference>
<dbReference type="STRING" id="22663.A0A2I0JRJ9"/>
<evidence type="ECO:0000259" key="2">
    <source>
        <dbReference type="Pfam" id="PF13968"/>
    </source>
</evidence>
<gene>
    <name evidence="3" type="ORF">CRG98_021084</name>
</gene>
<feature type="transmembrane region" description="Helical" evidence="1">
    <location>
        <begin position="91"/>
        <end position="111"/>
    </location>
</feature>
<keyword evidence="1" id="KW-0472">Membrane</keyword>
<feature type="transmembrane region" description="Helical" evidence="1">
    <location>
        <begin position="51"/>
        <end position="71"/>
    </location>
</feature>
<dbReference type="Proteomes" id="UP000233551">
    <property type="component" value="Unassembled WGS sequence"/>
</dbReference>
<comment type="caution">
    <text evidence="3">The sequence shown here is derived from an EMBL/GenBank/DDBJ whole genome shotgun (WGS) entry which is preliminary data.</text>
</comment>
<feature type="transmembrane region" description="Helical" evidence="1">
    <location>
        <begin position="118"/>
        <end position="135"/>
    </location>
</feature>
<feature type="domain" description="DUF4220" evidence="2">
    <location>
        <begin position="96"/>
        <end position="206"/>
    </location>
</feature>
<sequence>MAIDVIFENVKKSWDELNVRGFLILSLSLQIFLVVFSPFRKKTANTWMSFLIWSAYLIVDWAAAFAVGLIFNSQGENNSAFADAGSLSAFWAPFQLLHLGVQLSAAVYIFLRALPKDRLLVPTIVMFIAGVIKYLERTRALHLARLDRFKESVLLEPDMYPLPPTRREVAIDIDGIAEEALGEKVLLWNSYCYFEVFKGLIVDQSFTLGESIVICALTLFVRVDKHGFHHVDVLITYMLLFGAVALDVMSLLMLIFSEWTVAEYLQELKRDKWRVMSWAWVEMLSHAAIRSRADIHAQALSRDGELITLVWILLAHFGIGESDYDI</sequence>
<evidence type="ECO:0000313" key="4">
    <source>
        <dbReference type="Proteomes" id="UP000233551"/>
    </source>
</evidence>
<keyword evidence="4" id="KW-1185">Reference proteome</keyword>
<name>A0A2I0JRJ9_PUNGR</name>
<evidence type="ECO:0000256" key="1">
    <source>
        <dbReference type="SAM" id="Phobius"/>
    </source>
</evidence>
<organism evidence="3 4">
    <name type="scientific">Punica granatum</name>
    <name type="common">Pomegranate</name>
    <dbReference type="NCBI Taxonomy" id="22663"/>
    <lineage>
        <taxon>Eukaryota</taxon>
        <taxon>Viridiplantae</taxon>
        <taxon>Streptophyta</taxon>
        <taxon>Embryophyta</taxon>
        <taxon>Tracheophyta</taxon>
        <taxon>Spermatophyta</taxon>
        <taxon>Magnoliopsida</taxon>
        <taxon>eudicotyledons</taxon>
        <taxon>Gunneridae</taxon>
        <taxon>Pentapetalae</taxon>
        <taxon>rosids</taxon>
        <taxon>malvids</taxon>
        <taxon>Myrtales</taxon>
        <taxon>Lythraceae</taxon>
        <taxon>Punica</taxon>
    </lineage>
</organism>
<protein>
    <recommendedName>
        <fullName evidence="2">DUF4220 domain-containing protein</fullName>
    </recommendedName>
</protein>
<proteinExistence type="predicted"/>
<keyword evidence="1" id="KW-1133">Transmembrane helix</keyword>
<accession>A0A2I0JRJ9</accession>
<keyword evidence="1" id="KW-0812">Transmembrane</keyword>